<organism evidence="3 4">
    <name type="scientific">Novosphingobium resinovorum</name>
    <dbReference type="NCBI Taxonomy" id="158500"/>
    <lineage>
        <taxon>Bacteria</taxon>
        <taxon>Pseudomonadati</taxon>
        <taxon>Pseudomonadota</taxon>
        <taxon>Alphaproteobacteria</taxon>
        <taxon>Sphingomonadales</taxon>
        <taxon>Sphingomonadaceae</taxon>
        <taxon>Novosphingobium</taxon>
    </lineage>
</organism>
<dbReference type="EMBL" id="JFYZ01000011">
    <property type="protein sequence ID" value="EZP81730.1"/>
    <property type="molecule type" value="Genomic_DNA"/>
</dbReference>
<dbReference type="InterPro" id="IPR051599">
    <property type="entry name" value="Cell_Envelope_Assoc"/>
</dbReference>
<dbReference type="STRING" id="158500.BES08_16255"/>
<feature type="domain" description="DUF218" evidence="1">
    <location>
        <begin position="35"/>
        <end position="138"/>
    </location>
</feature>
<evidence type="ECO:0000313" key="2">
    <source>
        <dbReference type="EMBL" id="AOR78133.1"/>
    </source>
</evidence>
<dbReference type="CDD" id="cd06259">
    <property type="entry name" value="YdcF-like"/>
    <property type="match status" value="1"/>
</dbReference>
<dbReference type="EMBL" id="CP017075">
    <property type="protein sequence ID" value="AOR78133.1"/>
    <property type="molecule type" value="Genomic_DNA"/>
</dbReference>
<keyword evidence="5" id="KW-1185">Reference proteome</keyword>
<dbReference type="GO" id="GO:0005886">
    <property type="term" value="C:plasma membrane"/>
    <property type="evidence" value="ECO:0007669"/>
    <property type="project" value="TreeGrafter"/>
</dbReference>
<reference evidence="5" key="3">
    <citation type="journal article" date="2017" name="J. Biotechnol.">
        <title>Complete genome sequence of Novosphingobium resinovorum SA1, a versatile xenobiotic-degrading bacterium capable of utilizing sulfanilic acid.</title>
        <authorList>
            <person name="Hegedus B."/>
            <person name="Kos P.B."/>
            <person name="Balint B."/>
            <person name="Maroti G."/>
            <person name="Gan H.M."/>
            <person name="Perei K."/>
            <person name="Rakhely G."/>
        </authorList>
    </citation>
    <scope>NUCLEOTIDE SEQUENCE [LARGE SCALE GENOMIC DNA]</scope>
    <source>
        <strain evidence="5">SA1</strain>
    </source>
</reference>
<dbReference type="Proteomes" id="UP000024329">
    <property type="component" value="Unassembled WGS sequence"/>
</dbReference>
<evidence type="ECO:0000313" key="4">
    <source>
        <dbReference type="Proteomes" id="UP000024329"/>
    </source>
</evidence>
<name>A0A031JXS0_9SPHN</name>
<proteinExistence type="predicted"/>
<dbReference type="GO" id="GO:0043164">
    <property type="term" value="P:Gram-negative-bacterium-type cell wall biogenesis"/>
    <property type="evidence" value="ECO:0007669"/>
    <property type="project" value="TreeGrafter"/>
</dbReference>
<dbReference type="RefSeq" id="WP_008829997.1">
    <property type="nucleotide sequence ID" value="NZ_BSFC01000002.1"/>
</dbReference>
<dbReference type="InterPro" id="IPR003848">
    <property type="entry name" value="DUF218"/>
</dbReference>
<dbReference type="OrthoDB" id="9812311at2"/>
<gene>
    <name evidence="2" type="ORF">BES08_16255</name>
    <name evidence="3" type="ORF">BV97_02388</name>
</gene>
<dbReference type="PANTHER" id="PTHR30336:SF4">
    <property type="entry name" value="ENVELOPE BIOGENESIS FACTOR ELYC"/>
    <property type="match status" value="1"/>
</dbReference>
<dbReference type="Proteomes" id="UP000094626">
    <property type="component" value="Chromosome"/>
</dbReference>
<dbReference type="KEGG" id="nre:BES08_16255"/>
<dbReference type="Pfam" id="PF02698">
    <property type="entry name" value="DUF218"/>
    <property type="match status" value="1"/>
</dbReference>
<dbReference type="PANTHER" id="PTHR30336">
    <property type="entry name" value="INNER MEMBRANE PROTEIN, PROBABLE PERMEASE"/>
    <property type="match status" value="1"/>
</dbReference>
<dbReference type="GO" id="GO:0000270">
    <property type="term" value="P:peptidoglycan metabolic process"/>
    <property type="evidence" value="ECO:0007669"/>
    <property type="project" value="TreeGrafter"/>
</dbReference>
<sequence>MFRRFTASVVLLWAFGFLWFAVSLPGPLPASVKTDAIIVLTGSQGRIEHAVKVLEAGKAPDMLVSGVDREVRPREFAHQFRVPARLMRCCVTLGYRAYDTRSNAVEAVQWVTEHNAKSVRLVTADWHMRRAALEIAREFPDDVRLELDGVPSHPSLSTLFLEYHKLLARAALNLWEALR</sequence>
<reference evidence="2" key="2">
    <citation type="submission" date="2016-08" db="EMBL/GenBank/DDBJ databases">
        <authorList>
            <person name="Seilhamer J.J."/>
        </authorList>
    </citation>
    <scope>NUCLEOTIDE SEQUENCE [LARGE SCALE GENOMIC DNA]</scope>
    <source>
        <strain evidence="2">SA1</strain>
    </source>
</reference>
<dbReference type="PATRIC" id="fig|158500.4.peg.2435"/>
<evidence type="ECO:0000259" key="1">
    <source>
        <dbReference type="Pfam" id="PF02698"/>
    </source>
</evidence>
<evidence type="ECO:0000313" key="3">
    <source>
        <dbReference type="EMBL" id="EZP81730.1"/>
    </source>
</evidence>
<reference evidence="3 4" key="1">
    <citation type="submission" date="2014-03" db="EMBL/GenBank/DDBJ databases">
        <title>Whole genome sequence of Novosphingobium resinovorum KF1.</title>
        <authorList>
            <person name="Gan H.M."/>
            <person name="Gan H.Y."/>
            <person name="Chew T.H."/>
            <person name="Savka M.A."/>
        </authorList>
    </citation>
    <scope>NUCLEOTIDE SEQUENCE [LARGE SCALE GENOMIC DNA]</scope>
    <source>
        <strain evidence="3 4">KF1</strain>
    </source>
</reference>
<accession>A0A031JXS0</accession>
<dbReference type="AlphaFoldDB" id="A0A031JXS0"/>
<evidence type="ECO:0000313" key="5">
    <source>
        <dbReference type="Proteomes" id="UP000094626"/>
    </source>
</evidence>
<protein>
    <recommendedName>
        <fullName evidence="1">DUF218 domain-containing protein</fullName>
    </recommendedName>
</protein>
<dbReference type="eggNOG" id="COG1434">
    <property type="taxonomic scope" value="Bacteria"/>
</dbReference>